<dbReference type="Gene3D" id="1.10.10.10">
    <property type="entry name" value="Winged helix-like DNA-binding domain superfamily/Winged helix DNA-binding domain"/>
    <property type="match status" value="1"/>
</dbReference>
<dbReference type="InterPro" id="IPR036388">
    <property type="entry name" value="WH-like_DNA-bd_sf"/>
</dbReference>
<dbReference type="InterPro" id="IPR036390">
    <property type="entry name" value="WH_DNA-bd_sf"/>
</dbReference>
<dbReference type="InterPro" id="IPR043129">
    <property type="entry name" value="ATPase_NBD"/>
</dbReference>
<comment type="similarity">
    <text evidence="1">Belongs to the ROK (NagC/XylR) family.</text>
</comment>
<dbReference type="SUPFAM" id="SSF53067">
    <property type="entry name" value="Actin-like ATPase domain"/>
    <property type="match status" value="1"/>
</dbReference>
<proteinExistence type="inferred from homology"/>
<dbReference type="Pfam" id="PF13412">
    <property type="entry name" value="HTH_24"/>
    <property type="match status" value="1"/>
</dbReference>
<dbReference type="PANTHER" id="PTHR18964:SF149">
    <property type="entry name" value="BIFUNCTIONAL UDP-N-ACETYLGLUCOSAMINE 2-EPIMERASE_N-ACETYLMANNOSAMINE KINASE"/>
    <property type="match status" value="1"/>
</dbReference>
<gene>
    <name evidence="2" type="ORF">F9B16_06925</name>
</gene>
<dbReference type="PANTHER" id="PTHR18964">
    <property type="entry name" value="ROK (REPRESSOR, ORF, KINASE) FAMILY"/>
    <property type="match status" value="1"/>
</dbReference>
<dbReference type="Pfam" id="PF00480">
    <property type="entry name" value="ROK"/>
    <property type="match status" value="1"/>
</dbReference>
<comment type="caution">
    <text evidence="2">The sequence shown here is derived from an EMBL/GenBank/DDBJ whole genome shotgun (WGS) entry which is preliminary data.</text>
</comment>
<keyword evidence="3" id="KW-1185">Reference proteome</keyword>
<evidence type="ECO:0000256" key="1">
    <source>
        <dbReference type="ARBA" id="ARBA00006479"/>
    </source>
</evidence>
<protein>
    <submittedName>
        <fullName evidence="2">ROK family transcriptional regulator</fullName>
    </submittedName>
</protein>
<reference evidence="2 3" key="1">
    <citation type="submission" date="2019-09" db="EMBL/GenBank/DDBJ databases">
        <title>Actinomadura physcomitrii sp. nov., a novel actinomycete isolated from moss [Physcomitrium sphaericum (Ludw) Fuernr].</title>
        <authorList>
            <person name="Liu C."/>
            <person name="Zhuang X."/>
        </authorList>
    </citation>
    <scope>NUCLEOTIDE SEQUENCE [LARGE SCALE GENOMIC DNA]</scope>
    <source>
        <strain evidence="2 3">CYP1-1B</strain>
    </source>
</reference>
<name>A0A6L3VYU9_9ACTN</name>
<dbReference type="SUPFAM" id="SSF46785">
    <property type="entry name" value="Winged helix' DNA-binding domain"/>
    <property type="match status" value="1"/>
</dbReference>
<dbReference type="Gene3D" id="3.30.420.40">
    <property type="match status" value="2"/>
</dbReference>
<sequence>MASGAEPGVLGLVRRGHEERILALLRARGPLSRAEIARLSGLSRSTLSDIVGALQERGAVVTTTAAATGRRAPGRPAELITLNPAAGRTLGMDFGHRRVHVAVADAAQRVAATGTRSYARSTPWARRVRVACALVESFRVDLGPLTGVGVGVTGPVPRGRDGRPGGAAREVAEAVGEHFGVPVAADNNTRLAALAEAARGAGAGSSDLVYVRLSDGVGGGIVADGRLLRGADGTAGEIGHVPVDAAGPPCGCGGRGCLETYASIPAVLDASGGDDLPGALAALEAGDAAARAAFERAGRALGLVLAGVCNTVAPERIVVGGELAAAGGALLGPAEEALRRHALPMVRGDLRLSPAALGPGAGALGAIALVAHDSPLLAGYPFLMAGGTPV</sequence>
<dbReference type="InterPro" id="IPR049874">
    <property type="entry name" value="ROK_cs"/>
</dbReference>
<accession>A0A6L3VYU9</accession>
<evidence type="ECO:0000313" key="2">
    <source>
        <dbReference type="EMBL" id="KAB2386404.1"/>
    </source>
</evidence>
<dbReference type="RefSeq" id="WP_151539138.1">
    <property type="nucleotide sequence ID" value="NZ_WBMR01000012.1"/>
</dbReference>
<dbReference type="Proteomes" id="UP000483004">
    <property type="component" value="Unassembled WGS sequence"/>
</dbReference>
<evidence type="ECO:0000313" key="3">
    <source>
        <dbReference type="Proteomes" id="UP000483004"/>
    </source>
</evidence>
<organism evidence="2 3">
    <name type="scientific">Actinomadura montaniterrae</name>
    <dbReference type="NCBI Taxonomy" id="1803903"/>
    <lineage>
        <taxon>Bacteria</taxon>
        <taxon>Bacillati</taxon>
        <taxon>Actinomycetota</taxon>
        <taxon>Actinomycetes</taxon>
        <taxon>Streptosporangiales</taxon>
        <taxon>Thermomonosporaceae</taxon>
        <taxon>Actinomadura</taxon>
    </lineage>
</organism>
<dbReference type="EMBL" id="WBMR01000012">
    <property type="protein sequence ID" value="KAB2386404.1"/>
    <property type="molecule type" value="Genomic_DNA"/>
</dbReference>
<dbReference type="OrthoDB" id="3189808at2"/>
<dbReference type="AlphaFoldDB" id="A0A6L3VYU9"/>
<dbReference type="PROSITE" id="PS01125">
    <property type="entry name" value="ROK"/>
    <property type="match status" value="1"/>
</dbReference>
<dbReference type="InterPro" id="IPR000600">
    <property type="entry name" value="ROK"/>
</dbReference>